<dbReference type="EMBL" id="BRXE01000035">
    <property type="protein sequence ID" value="GLB83842.1"/>
    <property type="molecule type" value="Genomic_DNA"/>
</dbReference>
<feature type="transmembrane region" description="Helical" evidence="5">
    <location>
        <begin position="234"/>
        <end position="251"/>
    </location>
</feature>
<dbReference type="GO" id="GO:0016020">
    <property type="term" value="C:membrane"/>
    <property type="evidence" value="ECO:0007669"/>
    <property type="project" value="UniProtKB-SubCell"/>
</dbReference>
<keyword evidence="2 5" id="KW-0812">Transmembrane</keyword>
<comment type="subcellular location">
    <subcellularLocation>
        <location evidence="1">Membrane</location>
        <topology evidence="1">Multi-pass membrane protein</topology>
    </subcellularLocation>
</comment>
<name>A0A9P3Q3E4_9MYCO</name>
<dbReference type="CDD" id="cd17393">
    <property type="entry name" value="MFS_MosC_like"/>
    <property type="match status" value="1"/>
</dbReference>
<feature type="transmembrane region" description="Helical" evidence="5">
    <location>
        <begin position="167"/>
        <end position="188"/>
    </location>
</feature>
<evidence type="ECO:0000256" key="3">
    <source>
        <dbReference type="ARBA" id="ARBA00022989"/>
    </source>
</evidence>
<keyword evidence="4 5" id="KW-0472">Membrane</keyword>
<feature type="transmembrane region" description="Helical" evidence="5">
    <location>
        <begin position="271"/>
        <end position="288"/>
    </location>
</feature>
<dbReference type="InterPro" id="IPR036259">
    <property type="entry name" value="MFS_trans_sf"/>
</dbReference>
<feature type="transmembrane region" description="Helical" evidence="5">
    <location>
        <begin position="40"/>
        <end position="58"/>
    </location>
</feature>
<dbReference type="Proteomes" id="UP001165663">
    <property type="component" value="Unassembled WGS sequence"/>
</dbReference>
<dbReference type="EMBL" id="BRZI01000011">
    <property type="protein sequence ID" value="GLD30216.1"/>
    <property type="molecule type" value="Genomic_DNA"/>
</dbReference>
<evidence type="ECO:0000256" key="2">
    <source>
        <dbReference type="ARBA" id="ARBA00022692"/>
    </source>
</evidence>
<dbReference type="InterPro" id="IPR011701">
    <property type="entry name" value="MFS"/>
</dbReference>
<feature type="transmembrane region" description="Helical" evidence="5">
    <location>
        <begin position="380"/>
        <end position="401"/>
    </location>
</feature>
<sequence>MEPGRFATRVILRKTLGSPEGSDLNSTQHPRSPELRRAKVAVTAAFLAHAVVFSSWAAHIPQVKGDLGLDDGQLGTALFGAPLGSVAATVCCHWALPRWGSRRLVPVLVAGYALAAMTVGLATSGLWLFASLALWGAFQGGLDVAMNTSAGTVERLAGSPIMARFHGMWSVGALLGALIGAACVTAGIGLEPQLVFLGVLVLVVVRPLTRHLVAGEAVAASPEARGRARITPTVAILAAVAFASFLCEGAATDWSANYVHDVIGAGPGLSALSYAAYTLAMVAVRFGALRLHARVPARRLLPALALIAVVAMGVTLATANPVLGVIGFAGLGVGVALLVPTAFSAAYGAGGGGSAIAIVAATGWVGYLLGPPLIGHLAQWAGLSAALVVIPVVLAVTAIAIRFGTAFDAADEFHRS</sequence>
<reference evidence="7" key="1">
    <citation type="submission" date="2022-08" db="EMBL/GenBank/DDBJ databases">
        <title>Mycobacterium kiyosense sp. nov., scotochromogenic slow-glowing species isolated from respiratory specimens.</title>
        <authorList>
            <person name="Fukano H."/>
            <person name="Kazumi Y."/>
            <person name="Sakagami N."/>
            <person name="Ato M."/>
            <person name="Mitarai S."/>
            <person name="Hoshino Y."/>
        </authorList>
    </citation>
    <scope>NUCLEOTIDE SEQUENCE</scope>
    <source>
        <strain evidence="7">1413</strain>
        <strain evidence="6">SRL2020-028</strain>
    </source>
</reference>
<dbReference type="SUPFAM" id="SSF103473">
    <property type="entry name" value="MFS general substrate transporter"/>
    <property type="match status" value="1"/>
</dbReference>
<dbReference type="Gene3D" id="1.20.1250.20">
    <property type="entry name" value="MFS general substrate transporter like domains"/>
    <property type="match status" value="2"/>
</dbReference>
<feature type="transmembrane region" description="Helical" evidence="5">
    <location>
        <begin position="325"/>
        <end position="348"/>
    </location>
</feature>
<gene>
    <name evidence="7" type="ORF">Mkiyose1413_20990</name>
    <name evidence="6" type="ORF">SRL2020028_30980</name>
</gene>
<keyword evidence="8" id="KW-1185">Reference proteome</keyword>
<dbReference type="Pfam" id="PF07690">
    <property type="entry name" value="MFS_1"/>
    <property type="match status" value="1"/>
</dbReference>
<dbReference type="PANTHER" id="PTHR23514">
    <property type="entry name" value="BYPASS OF STOP CODON PROTEIN 6"/>
    <property type="match status" value="1"/>
</dbReference>
<evidence type="ECO:0000256" key="4">
    <source>
        <dbReference type="ARBA" id="ARBA00023136"/>
    </source>
</evidence>
<feature type="transmembrane region" description="Helical" evidence="5">
    <location>
        <begin position="103"/>
        <end position="121"/>
    </location>
</feature>
<feature type="transmembrane region" description="Helical" evidence="5">
    <location>
        <begin position="355"/>
        <end position="374"/>
    </location>
</feature>
<comment type="caution">
    <text evidence="7">The sequence shown here is derived from an EMBL/GenBank/DDBJ whole genome shotgun (WGS) entry which is preliminary data.</text>
</comment>
<dbReference type="PANTHER" id="PTHR23514:SF13">
    <property type="entry name" value="INNER MEMBRANE PROTEIN YBJJ"/>
    <property type="match status" value="1"/>
</dbReference>
<evidence type="ECO:0000313" key="7">
    <source>
        <dbReference type="EMBL" id="GLD30216.1"/>
    </source>
</evidence>
<feature type="transmembrane region" description="Helical" evidence="5">
    <location>
        <begin position="78"/>
        <end position="96"/>
    </location>
</feature>
<dbReference type="InterPro" id="IPR051788">
    <property type="entry name" value="MFS_Transporter"/>
</dbReference>
<proteinExistence type="predicted"/>
<evidence type="ECO:0000256" key="5">
    <source>
        <dbReference type="SAM" id="Phobius"/>
    </source>
</evidence>
<protein>
    <submittedName>
        <fullName evidence="7">MFS transporter</fullName>
    </submittedName>
</protein>
<evidence type="ECO:0000313" key="6">
    <source>
        <dbReference type="EMBL" id="GLB83842.1"/>
    </source>
</evidence>
<dbReference type="Proteomes" id="UP001064782">
    <property type="component" value="Unassembled WGS sequence"/>
</dbReference>
<dbReference type="AlphaFoldDB" id="A0A9P3Q3E4"/>
<accession>A0A9P3Q3E4</accession>
<evidence type="ECO:0000256" key="1">
    <source>
        <dbReference type="ARBA" id="ARBA00004141"/>
    </source>
</evidence>
<keyword evidence="3 5" id="KW-1133">Transmembrane helix</keyword>
<organism evidence="7 8">
    <name type="scientific">Mycobacterium kiyosense</name>
    <dbReference type="NCBI Taxonomy" id="2871094"/>
    <lineage>
        <taxon>Bacteria</taxon>
        <taxon>Bacillati</taxon>
        <taxon>Actinomycetota</taxon>
        <taxon>Actinomycetes</taxon>
        <taxon>Mycobacteriales</taxon>
        <taxon>Mycobacteriaceae</taxon>
        <taxon>Mycobacterium</taxon>
    </lineage>
</organism>
<evidence type="ECO:0000313" key="8">
    <source>
        <dbReference type="Proteomes" id="UP001064782"/>
    </source>
</evidence>
<dbReference type="GO" id="GO:0022857">
    <property type="term" value="F:transmembrane transporter activity"/>
    <property type="evidence" value="ECO:0007669"/>
    <property type="project" value="InterPro"/>
</dbReference>
<feature type="transmembrane region" description="Helical" evidence="5">
    <location>
        <begin position="300"/>
        <end position="319"/>
    </location>
</feature>